<dbReference type="EMBL" id="ML975666">
    <property type="protein sequence ID" value="KAF1828123.1"/>
    <property type="molecule type" value="Genomic_DNA"/>
</dbReference>
<dbReference type="OrthoDB" id="4357141at2759"/>
<evidence type="ECO:0000256" key="1">
    <source>
        <dbReference type="SAM" id="MobiDB-lite"/>
    </source>
</evidence>
<name>A0A6A5K3Z9_9PLEO</name>
<reference evidence="2" key="1">
    <citation type="submission" date="2020-01" db="EMBL/GenBank/DDBJ databases">
        <authorList>
            <consortium name="DOE Joint Genome Institute"/>
            <person name="Haridas S."/>
            <person name="Albert R."/>
            <person name="Binder M."/>
            <person name="Bloem J."/>
            <person name="Labutti K."/>
            <person name="Salamov A."/>
            <person name="Andreopoulos B."/>
            <person name="Baker S.E."/>
            <person name="Barry K."/>
            <person name="Bills G."/>
            <person name="Bluhm B.H."/>
            <person name="Cannon C."/>
            <person name="Castanera R."/>
            <person name="Culley D.E."/>
            <person name="Daum C."/>
            <person name="Ezra D."/>
            <person name="Gonzalez J.B."/>
            <person name="Henrissat B."/>
            <person name="Kuo A."/>
            <person name="Liang C."/>
            <person name="Lipzen A."/>
            <person name="Lutzoni F."/>
            <person name="Magnuson J."/>
            <person name="Mondo S."/>
            <person name="Nolan M."/>
            <person name="Ohm R."/>
            <person name="Pangilinan J."/>
            <person name="Park H.-J."/>
            <person name="Ramirez L."/>
            <person name="Alfaro M."/>
            <person name="Sun H."/>
            <person name="Tritt A."/>
            <person name="Yoshinaga Y."/>
            <person name="Zwiers L.-H."/>
            <person name="Turgeon B.G."/>
            <person name="Goodwin S.B."/>
            <person name="Spatafora J.W."/>
            <person name="Crous P.W."/>
            <person name="Grigoriev I.V."/>
        </authorList>
    </citation>
    <scope>NUCLEOTIDE SEQUENCE</scope>
    <source>
        <strain evidence="2">P77</strain>
    </source>
</reference>
<organism evidence="2 3">
    <name type="scientific">Decorospora gaudefroyi</name>
    <dbReference type="NCBI Taxonomy" id="184978"/>
    <lineage>
        <taxon>Eukaryota</taxon>
        <taxon>Fungi</taxon>
        <taxon>Dikarya</taxon>
        <taxon>Ascomycota</taxon>
        <taxon>Pezizomycotina</taxon>
        <taxon>Dothideomycetes</taxon>
        <taxon>Pleosporomycetidae</taxon>
        <taxon>Pleosporales</taxon>
        <taxon>Pleosporineae</taxon>
        <taxon>Pleosporaceae</taxon>
        <taxon>Decorospora</taxon>
    </lineage>
</organism>
<feature type="compositionally biased region" description="Basic and acidic residues" evidence="1">
    <location>
        <begin position="146"/>
        <end position="157"/>
    </location>
</feature>
<protein>
    <submittedName>
        <fullName evidence="2">Uncharacterized protein</fullName>
    </submittedName>
</protein>
<sequence>RNITAAWAASGLYPFNPDRVLKDTPKPPAGLTILRQASVGSHEQEEVLKTPVTPVTTEALASLHHLIKQDTCAFEKTHKQRLQKHVQKLASAAQISFAEGALLQRQNRFLSQRNKEAKVRRSTKSELLGKAKVMCYEDLQEARAKRAAKEKAAQDKAKRGHKRKTSAQEGAPKPRTMEAGLSEASSARTPMAQIDKAPVPWKAPVAQM</sequence>
<feature type="non-terminal residue" evidence="2">
    <location>
        <position position="208"/>
    </location>
</feature>
<accession>A0A6A5K3Z9</accession>
<keyword evidence="3" id="KW-1185">Reference proteome</keyword>
<dbReference type="Proteomes" id="UP000800040">
    <property type="component" value="Unassembled WGS sequence"/>
</dbReference>
<feature type="non-terminal residue" evidence="2">
    <location>
        <position position="1"/>
    </location>
</feature>
<proteinExistence type="predicted"/>
<evidence type="ECO:0000313" key="2">
    <source>
        <dbReference type="EMBL" id="KAF1828123.1"/>
    </source>
</evidence>
<evidence type="ECO:0000313" key="3">
    <source>
        <dbReference type="Proteomes" id="UP000800040"/>
    </source>
</evidence>
<dbReference type="AlphaFoldDB" id="A0A6A5K3Z9"/>
<feature type="region of interest" description="Disordered" evidence="1">
    <location>
        <begin position="146"/>
        <end position="208"/>
    </location>
</feature>
<gene>
    <name evidence="2" type="ORF">BDW02DRAFT_469233</name>
</gene>